<organism evidence="2 3">
    <name type="scientific">Flavobacterium ponti</name>
    <dbReference type="NCBI Taxonomy" id="665133"/>
    <lineage>
        <taxon>Bacteria</taxon>
        <taxon>Pseudomonadati</taxon>
        <taxon>Bacteroidota</taxon>
        <taxon>Flavobacteriia</taxon>
        <taxon>Flavobacteriales</taxon>
        <taxon>Flavobacteriaceae</taxon>
        <taxon>Flavobacterium</taxon>
    </lineage>
</organism>
<keyword evidence="3" id="KW-1185">Reference proteome</keyword>
<dbReference type="Pfam" id="PF19783">
    <property type="entry name" value="DUF6268"/>
    <property type="match status" value="1"/>
</dbReference>
<dbReference type="RefSeq" id="WP_379743374.1">
    <property type="nucleotide sequence ID" value="NZ_JBHSGW010000027.1"/>
</dbReference>
<sequence length="304" mass="35557">MKISYTFILGIVILWSIPVFSQFDTDAVHLEITHIPNSNLNNADAKAHLTEVDFQSYMPTIKIGKKIKINGLINYRLYDYNFDSYDPEFNNYPDNMHHFKLMILYRQILDENWTFYAAPRVNIRTDWKEPIHNEDMFPSFTGVFVKDVIKNPNYKYGIGINVNNNNGKFRILPALYFQYKKDNMKISAFIPTKASISFAKEGYSYGFGYHAESNLTHLNLSEDPTINPNDITYLRNMNIFIYPTYAKDLGSNIWLSFKAGVTVSRLYEQYNSNYDRISEFYNDSFKPNFFLNVGVSYKVDSDKK</sequence>
<evidence type="ECO:0000313" key="3">
    <source>
        <dbReference type="Proteomes" id="UP001595885"/>
    </source>
</evidence>
<comment type="caution">
    <text evidence="2">The sequence shown here is derived from an EMBL/GenBank/DDBJ whole genome shotgun (WGS) entry which is preliminary data.</text>
</comment>
<feature type="domain" description="DUF6268" evidence="1">
    <location>
        <begin position="19"/>
        <end position="298"/>
    </location>
</feature>
<proteinExistence type="predicted"/>
<protein>
    <submittedName>
        <fullName evidence="2">DUF6268 family outer membrane beta-barrel protein</fullName>
    </submittedName>
</protein>
<evidence type="ECO:0000259" key="1">
    <source>
        <dbReference type="Pfam" id="PF19783"/>
    </source>
</evidence>
<evidence type="ECO:0000313" key="2">
    <source>
        <dbReference type="EMBL" id="MFC4740970.1"/>
    </source>
</evidence>
<dbReference type="InterPro" id="IPR046235">
    <property type="entry name" value="DUF6268"/>
</dbReference>
<dbReference type="Proteomes" id="UP001595885">
    <property type="component" value="Unassembled WGS sequence"/>
</dbReference>
<name>A0ABV9P957_9FLAO</name>
<dbReference type="EMBL" id="JBHSGW010000027">
    <property type="protein sequence ID" value="MFC4740970.1"/>
    <property type="molecule type" value="Genomic_DNA"/>
</dbReference>
<reference evidence="3" key="1">
    <citation type="journal article" date="2019" name="Int. J. Syst. Evol. Microbiol.">
        <title>The Global Catalogue of Microorganisms (GCM) 10K type strain sequencing project: providing services to taxonomists for standard genome sequencing and annotation.</title>
        <authorList>
            <consortium name="The Broad Institute Genomics Platform"/>
            <consortium name="The Broad Institute Genome Sequencing Center for Infectious Disease"/>
            <person name="Wu L."/>
            <person name="Ma J."/>
        </authorList>
    </citation>
    <scope>NUCLEOTIDE SEQUENCE [LARGE SCALE GENOMIC DNA]</scope>
    <source>
        <strain evidence="3">CCUG 50349</strain>
    </source>
</reference>
<accession>A0ABV9P957</accession>
<gene>
    <name evidence="2" type="ORF">ACFO3U_13285</name>
</gene>